<dbReference type="Gene3D" id="3.30.450.20">
    <property type="entry name" value="PAS domain"/>
    <property type="match status" value="1"/>
</dbReference>
<dbReference type="AlphaFoldDB" id="A0A930B6Z8"/>
<evidence type="ECO:0000256" key="1">
    <source>
        <dbReference type="ARBA" id="ARBA00000085"/>
    </source>
</evidence>
<evidence type="ECO:0000256" key="2">
    <source>
        <dbReference type="ARBA" id="ARBA00012438"/>
    </source>
</evidence>
<dbReference type="EC" id="2.7.13.3" evidence="2"/>
<keyword evidence="6 9" id="KW-0418">Kinase</keyword>
<dbReference type="Gene3D" id="3.30.565.10">
    <property type="entry name" value="Histidine kinase-like ATPase, C-terminal domain"/>
    <property type="match status" value="1"/>
</dbReference>
<keyword evidence="4" id="KW-0808">Transferase</keyword>
<dbReference type="InterPro" id="IPR036890">
    <property type="entry name" value="HATPase_C_sf"/>
</dbReference>
<dbReference type="Gene3D" id="3.30.450.280">
    <property type="entry name" value="GAF domain"/>
    <property type="match status" value="1"/>
</dbReference>
<reference evidence="9" key="1">
    <citation type="submission" date="2020-04" db="EMBL/GenBank/DDBJ databases">
        <title>Deep metagenomics examines the oral microbiome during advanced dental caries in children, revealing novel taxa and co-occurrences with host molecules.</title>
        <authorList>
            <person name="Baker J.L."/>
            <person name="Morton J.T."/>
            <person name="Dinis M."/>
            <person name="Alvarez R."/>
            <person name="Tran N.C."/>
            <person name="Knight R."/>
            <person name="Edlund A."/>
        </authorList>
    </citation>
    <scope>NUCLEOTIDE SEQUENCE</scope>
    <source>
        <strain evidence="9">JCVI_32_bin.14</strain>
    </source>
</reference>
<keyword evidence="7" id="KW-0067">ATP-binding</keyword>
<dbReference type="GO" id="GO:0004673">
    <property type="term" value="F:protein histidine kinase activity"/>
    <property type="evidence" value="ECO:0007669"/>
    <property type="project" value="UniProtKB-EC"/>
</dbReference>
<sequence length="467" mass="52037">MNQLYSLAREMTNLTDVQIRILDHMEAALQFAADISKNQIYICAKGKHESVEIVLLAAKPSYSMGNTFFDRGDAYLDEEFTLVENVFSTGSKVVGRKELDLGRLVALTAYPVFDNAGIPFAVAAFLSNSQSQQQVLTDTAYMMLQVPMEEGAYHYLRPQDGMVILDSVGRIMYANDMADDLYFVLDKETVERKEIIGHSMVHLPLVDKIMETKKPAYGDEVSGNMILSAWGMPILSGGRVSRTILLLSDVTAIREKERQIMVKDSVIREIHHRVKNSLNTIAGILRMQARRAKDTDTKEALRVAVNRILGISQIHDVLASQSGNHVNWNVFLDKICRLSVDSLAVCPIELVRPNNEMKLLINSEKAVPLAIATSELIHNSIAHGFKGMEDGVLIVSASVENGMLHTCVKNNGHILDTHFSTKSFDLGLQIVRTLVEIELNGSFILENKGDMAEAHIRIPLSIMENKR</sequence>
<evidence type="ECO:0000256" key="7">
    <source>
        <dbReference type="ARBA" id="ARBA00022840"/>
    </source>
</evidence>
<keyword evidence="3" id="KW-0597">Phosphoprotein</keyword>
<dbReference type="InterPro" id="IPR038424">
    <property type="entry name" value="H_kinase_PdtaS_GAF_sf"/>
</dbReference>
<evidence type="ECO:0000256" key="6">
    <source>
        <dbReference type="ARBA" id="ARBA00022777"/>
    </source>
</evidence>
<evidence type="ECO:0000313" key="10">
    <source>
        <dbReference type="Proteomes" id="UP000757890"/>
    </source>
</evidence>
<dbReference type="GO" id="GO:0005524">
    <property type="term" value="F:ATP binding"/>
    <property type="evidence" value="ECO:0007669"/>
    <property type="project" value="UniProtKB-KW"/>
</dbReference>
<proteinExistence type="predicted"/>
<dbReference type="PANTHER" id="PTHR41523">
    <property type="entry name" value="TWO-COMPONENT SYSTEM SENSOR PROTEIN"/>
    <property type="match status" value="1"/>
</dbReference>
<evidence type="ECO:0000256" key="3">
    <source>
        <dbReference type="ARBA" id="ARBA00022553"/>
    </source>
</evidence>
<evidence type="ECO:0000313" key="9">
    <source>
        <dbReference type="EMBL" id="MBF1128571.1"/>
    </source>
</evidence>
<comment type="caution">
    <text evidence="9">The sequence shown here is derived from an EMBL/GenBank/DDBJ whole genome shotgun (WGS) entry which is preliminary data.</text>
</comment>
<comment type="catalytic activity">
    <reaction evidence="1">
        <text>ATP + protein L-histidine = ADP + protein N-phospho-L-histidine.</text>
        <dbReference type="EC" id="2.7.13.3"/>
    </reaction>
</comment>
<evidence type="ECO:0000256" key="5">
    <source>
        <dbReference type="ARBA" id="ARBA00022741"/>
    </source>
</evidence>
<feature type="domain" description="Signal transduction histidine kinase subgroup 2 dimerisation and phosphoacceptor" evidence="8">
    <location>
        <begin position="269"/>
        <end position="337"/>
    </location>
</feature>
<dbReference type="PANTHER" id="PTHR41523:SF8">
    <property type="entry name" value="ETHYLENE RESPONSE SENSOR PROTEIN"/>
    <property type="match status" value="1"/>
</dbReference>
<accession>A0A930B6Z8</accession>
<name>A0A930B6Z8_9FIRM</name>
<dbReference type="InterPro" id="IPR011495">
    <property type="entry name" value="Sig_transdc_His_kin_sub2_dim/P"/>
</dbReference>
<evidence type="ECO:0000259" key="8">
    <source>
        <dbReference type="Pfam" id="PF07568"/>
    </source>
</evidence>
<keyword evidence="5" id="KW-0547">Nucleotide-binding</keyword>
<evidence type="ECO:0000256" key="4">
    <source>
        <dbReference type="ARBA" id="ARBA00022679"/>
    </source>
</evidence>
<dbReference type="SUPFAM" id="SSF55874">
    <property type="entry name" value="ATPase domain of HSP90 chaperone/DNA topoisomerase II/histidine kinase"/>
    <property type="match status" value="1"/>
</dbReference>
<gene>
    <name evidence="9" type="ORF">HXL70_00775</name>
</gene>
<protein>
    <recommendedName>
        <fullName evidence="2">histidine kinase</fullName>
        <ecNumber evidence="2">2.7.13.3</ecNumber>
    </recommendedName>
</protein>
<dbReference type="EMBL" id="JABZMK010000001">
    <property type="protein sequence ID" value="MBF1128571.1"/>
    <property type="molecule type" value="Genomic_DNA"/>
</dbReference>
<dbReference type="Proteomes" id="UP000757890">
    <property type="component" value="Unassembled WGS sequence"/>
</dbReference>
<organism evidence="9 10">
    <name type="scientific">Dialister invisus</name>
    <dbReference type="NCBI Taxonomy" id="218538"/>
    <lineage>
        <taxon>Bacteria</taxon>
        <taxon>Bacillati</taxon>
        <taxon>Bacillota</taxon>
        <taxon>Negativicutes</taxon>
        <taxon>Veillonellales</taxon>
        <taxon>Veillonellaceae</taxon>
        <taxon>Dialister</taxon>
    </lineage>
</organism>
<dbReference type="Pfam" id="PF07568">
    <property type="entry name" value="HisKA_2"/>
    <property type="match status" value="1"/>
</dbReference>